<protein>
    <submittedName>
        <fullName evidence="1">Uncharacterized protein</fullName>
    </submittedName>
</protein>
<sequence>MLAGAASAAALAEERVYVAPGAPVYVEPAPAPAPPVYEQPPVVVRPEPTVIIGWHGDRYWDGSRWWEREEWRRHRWHEEHEEHHGLRDRD</sequence>
<proteinExistence type="predicted"/>
<name>A0ABN4TW07_9BURK</name>
<gene>
    <name evidence="1" type="ORF">BKK80_34145</name>
</gene>
<organism evidence="1 2">
    <name type="scientific">Cupriavidus malaysiensis</name>
    <dbReference type="NCBI Taxonomy" id="367825"/>
    <lineage>
        <taxon>Bacteria</taxon>
        <taxon>Pseudomonadati</taxon>
        <taxon>Pseudomonadota</taxon>
        <taxon>Betaproteobacteria</taxon>
        <taxon>Burkholderiales</taxon>
        <taxon>Burkholderiaceae</taxon>
        <taxon>Cupriavidus</taxon>
    </lineage>
</organism>
<keyword evidence="2" id="KW-1185">Reference proteome</keyword>
<evidence type="ECO:0000313" key="2">
    <source>
        <dbReference type="Proteomes" id="UP000177515"/>
    </source>
</evidence>
<dbReference type="Proteomes" id="UP000177515">
    <property type="component" value="Chromosome 2"/>
</dbReference>
<evidence type="ECO:0000313" key="1">
    <source>
        <dbReference type="EMBL" id="AOZ10586.1"/>
    </source>
</evidence>
<dbReference type="EMBL" id="CP017755">
    <property type="protein sequence ID" value="AOZ10586.1"/>
    <property type="molecule type" value="Genomic_DNA"/>
</dbReference>
<accession>A0ABN4TW07</accession>
<reference evidence="1 2" key="1">
    <citation type="submission" date="2016-10" db="EMBL/GenBank/DDBJ databases">
        <title>Complete genome sequences of three Cupriavidus strains isolated from various Malaysian environments.</title>
        <authorList>
            <person name="Abdullah A.A.-A."/>
            <person name="Shafie N.A.H."/>
            <person name="Lau N.S."/>
        </authorList>
    </citation>
    <scope>NUCLEOTIDE SEQUENCE [LARGE SCALE GENOMIC DNA]</scope>
    <source>
        <strain evidence="1 2">USMAA1020</strain>
    </source>
</reference>